<protein>
    <submittedName>
        <fullName evidence="1">Uncharacterized protein</fullName>
    </submittedName>
</protein>
<proteinExistence type="predicted"/>
<sequence>MDDGAMIDTGLKHAQMTHDRTLLATTPPTLCLVSQPQRRLQRRYQKPLLVFGLIPRLARTGTIRCGVWVSEERLGESGLKISKIVMGCMVFGSSKWEGSPWTLDEEEGLELLKKAYDLGINTWDTADFYSNGASEEIVGKALKRFNIPRSKVVILSKVYFPIAEGEGTKLPVANDGPMVNQMGLSRKHIFDGVDGCLRRLGLDYIGE</sequence>
<dbReference type="EMBL" id="JANRMS010001619">
    <property type="protein sequence ID" value="KAJ3527072.1"/>
    <property type="molecule type" value="Genomic_DNA"/>
</dbReference>
<gene>
    <name evidence="1" type="ORF">NM208_g10890</name>
</gene>
<reference evidence="1" key="1">
    <citation type="submission" date="2022-08" db="EMBL/GenBank/DDBJ databases">
        <title>Genome Sequence of Fusarium decemcellulare.</title>
        <authorList>
            <person name="Buettner E."/>
        </authorList>
    </citation>
    <scope>NUCLEOTIDE SEQUENCE</scope>
    <source>
        <strain evidence="1">Babe19</strain>
    </source>
</reference>
<accession>A0ACC1RW96</accession>
<comment type="caution">
    <text evidence="1">The sequence shown here is derived from an EMBL/GenBank/DDBJ whole genome shotgun (WGS) entry which is preliminary data.</text>
</comment>
<evidence type="ECO:0000313" key="1">
    <source>
        <dbReference type="EMBL" id="KAJ3527072.1"/>
    </source>
</evidence>
<name>A0ACC1RW96_9HYPO</name>
<evidence type="ECO:0000313" key="2">
    <source>
        <dbReference type="Proteomes" id="UP001148629"/>
    </source>
</evidence>
<organism evidence="1 2">
    <name type="scientific">Fusarium decemcellulare</name>
    <dbReference type="NCBI Taxonomy" id="57161"/>
    <lineage>
        <taxon>Eukaryota</taxon>
        <taxon>Fungi</taxon>
        <taxon>Dikarya</taxon>
        <taxon>Ascomycota</taxon>
        <taxon>Pezizomycotina</taxon>
        <taxon>Sordariomycetes</taxon>
        <taxon>Hypocreomycetidae</taxon>
        <taxon>Hypocreales</taxon>
        <taxon>Nectriaceae</taxon>
        <taxon>Fusarium</taxon>
        <taxon>Fusarium decemcellulare species complex</taxon>
    </lineage>
</organism>
<dbReference type="Proteomes" id="UP001148629">
    <property type="component" value="Unassembled WGS sequence"/>
</dbReference>
<keyword evidence="2" id="KW-1185">Reference proteome</keyword>